<dbReference type="SUPFAM" id="SSF53474">
    <property type="entry name" value="alpha/beta-Hydrolases"/>
    <property type="match status" value="1"/>
</dbReference>
<evidence type="ECO:0000313" key="2">
    <source>
        <dbReference type="Proteomes" id="UP000007264"/>
    </source>
</evidence>
<dbReference type="PANTHER" id="PTHR35128">
    <property type="entry name" value="SECRETION-REGULATING GUANINE NUCLEOTIDE EXCHANGE FACTOR"/>
    <property type="match status" value="1"/>
</dbReference>
<keyword evidence="2" id="KW-1185">Reference proteome</keyword>
<reference evidence="1 2" key="1">
    <citation type="journal article" date="2012" name="Genome Biol.">
        <title>The genome of the polar eukaryotic microalga coccomyxa subellipsoidea reveals traits of cold adaptation.</title>
        <authorList>
            <person name="Blanc G."/>
            <person name="Agarkova I."/>
            <person name="Grimwood J."/>
            <person name="Kuo A."/>
            <person name="Brueggeman A."/>
            <person name="Dunigan D."/>
            <person name="Gurnon J."/>
            <person name="Ladunga I."/>
            <person name="Lindquist E."/>
            <person name="Lucas S."/>
            <person name="Pangilinan J."/>
            <person name="Proschold T."/>
            <person name="Salamov A."/>
            <person name="Schmutz J."/>
            <person name="Weeks D."/>
            <person name="Yamada T."/>
            <person name="Claverie J.M."/>
            <person name="Grigoriev I."/>
            <person name="Van Etten J."/>
            <person name="Lomsadze A."/>
            <person name="Borodovsky M."/>
        </authorList>
    </citation>
    <scope>NUCLEOTIDE SEQUENCE [LARGE SCALE GENOMIC DNA]</scope>
    <source>
        <strain evidence="1 2">C-169</strain>
    </source>
</reference>
<dbReference type="Gene3D" id="3.40.50.1820">
    <property type="entry name" value="alpha/beta hydrolase"/>
    <property type="match status" value="1"/>
</dbReference>
<accession>I0ZAG9</accession>
<name>I0ZAG9_COCSC</name>
<gene>
    <name evidence="1" type="ORF">COCSUDRAFT_39250</name>
</gene>
<dbReference type="RefSeq" id="XP_005652182.1">
    <property type="nucleotide sequence ID" value="XM_005652125.1"/>
</dbReference>
<dbReference type="InterPro" id="IPR029058">
    <property type="entry name" value="AB_hydrolase_fold"/>
</dbReference>
<dbReference type="AlphaFoldDB" id="I0ZAG9"/>
<dbReference type="GeneID" id="17045653"/>
<dbReference type="Proteomes" id="UP000007264">
    <property type="component" value="Unassembled WGS sequence"/>
</dbReference>
<proteinExistence type="predicted"/>
<protein>
    <submittedName>
        <fullName evidence="1">Uncharacterized protein</fullName>
    </submittedName>
</protein>
<dbReference type="OrthoDB" id="2498029at2759"/>
<dbReference type="PANTHER" id="PTHR35128:SF1">
    <property type="entry name" value="SECRETION-REGULATING GUANINE NUCLEOTIDE EXCHANGE FACTOR"/>
    <property type="match status" value="1"/>
</dbReference>
<organism evidence="1 2">
    <name type="scientific">Coccomyxa subellipsoidea (strain C-169)</name>
    <name type="common">Green microalga</name>
    <dbReference type="NCBI Taxonomy" id="574566"/>
    <lineage>
        <taxon>Eukaryota</taxon>
        <taxon>Viridiplantae</taxon>
        <taxon>Chlorophyta</taxon>
        <taxon>core chlorophytes</taxon>
        <taxon>Trebouxiophyceae</taxon>
        <taxon>Trebouxiophyceae incertae sedis</taxon>
        <taxon>Coccomyxaceae</taxon>
        <taxon>Coccomyxa</taxon>
        <taxon>Coccomyxa subellipsoidea</taxon>
    </lineage>
</organism>
<comment type="caution">
    <text evidence="1">The sequence shown here is derived from an EMBL/GenBank/DDBJ whole genome shotgun (WGS) entry which is preliminary data.</text>
</comment>
<sequence>MAILCVGSPEVMTLVYKAVQRGYAVVAVGAHRGGDKWRCYQTHWPPEEYHEISGIIKVMKHLMTERKWWHLPRYAFGSSSGGCIALELALRFPLQASLSSQLQYFPPISRFLDFAGTVTRKIELKPYALTPQFFAGRMRGVSAEISQQIFARLQAIHVIDENGLCIWEKCENCWDPLYETVKSSLWDLFPQWEDLHYDAAFKEMLWASEGVHETTSEYTDDIIDFFEDTVSAAPSMAADHPALHGGSAAHESLAAAAFLDGRKSILPDMQRPNHRRMKALHD</sequence>
<dbReference type="EMBL" id="AGSI01000001">
    <property type="protein sequence ID" value="EIE27638.1"/>
    <property type="molecule type" value="Genomic_DNA"/>
</dbReference>
<evidence type="ECO:0000313" key="1">
    <source>
        <dbReference type="EMBL" id="EIE27638.1"/>
    </source>
</evidence>
<dbReference type="KEGG" id="csl:COCSUDRAFT_39250"/>